<dbReference type="HAMAP" id="MF_00457">
    <property type="entry name" value="UPF0173"/>
    <property type="match status" value="1"/>
</dbReference>
<dbReference type="AlphaFoldDB" id="A0A9D2WPI0"/>
<dbReference type="InterPro" id="IPR036866">
    <property type="entry name" value="RibonucZ/Hydroxyglut_hydro"/>
</dbReference>
<dbReference type="Pfam" id="PF12706">
    <property type="entry name" value="Lactamase_B_2"/>
    <property type="match status" value="1"/>
</dbReference>
<dbReference type="Proteomes" id="UP000798488">
    <property type="component" value="Unassembled WGS sequence"/>
</dbReference>
<comment type="caution">
    <text evidence="4">The sequence shown here is derived from an EMBL/GenBank/DDBJ whole genome shotgun (WGS) entry which is preliminary data.</text>
</comment>
<dbReference type="PANTHER" id="PTHR43546:SF3">
    <property type="entry name" value="UPF0173 METAL-DEPENDENT HYDROLASE MJ1163"/>
    <property type="match status" value="1"/>
</dbReference>
<evidence type="ECO:0000313" key="5">
    <source>
        <dbReference type="Proteomes" id="UP000798488"/>
    </source>
</evidence>
<organism evidence="4 5">
    <name type="scientific">Sporotomaculum syntrophicum</name>
    <dbReference type="NCBI Taxonomy" id="182264"/>
    <lineage>
        <taxon>Bacteria</taxon>
        <taxon>Bacillati</taxon>
        <taxon>Bacillota</taxon>
        <taxon>Clostridia</taxon>
        <taxon>Eubacteriales</taxon>
        <taxon>Desulfallaceae</taxon>
        <taxon>Sporotomaculum</taxon>
    </lineage>
</organism>
<evidence type="ECO:0000313" key="4">
    <source>
        <dbReference type="EMBL" id="KAF1084247.1"/>
    </source>
</evidence>
<dbReference type="PROSITE" id="PS51257">
    <property type="entry name" value="PROKAR_LIPOPROTEIN"/>
    <property type="match status" value="1"/>
</dbReference>
<accession>A0A9D2WPI0</accession>
<dbReference type="InterPro" id="IPR022877">
    <property type="entry name" value="UPF0173"/>
</dbReference>
<evidence type="ECO:0000259" key="3">
    <source>
        <dbReference type="SMART" id="SM00849"/>
    </source>
</evidence>
<proteinExistence type="inferred from homology"/>
<protein>
    <recommendedName>
        <fullName evidence="2">UPF0173 metal-dependent hydrolase SPSYN_02651</fullName>
    </recommendedName>
</protein>
<dbReference type="NCBIfam" id="NF001911">
    <property type="entry name" value="PRK00685.1"/>
    <property type="match status" value="1"/>
</dbReference>
<dbReference type="GO" id="GO:0016787">
    <property type="term" value="F:hydrolase activity"/>
    <property type="evidence" value="ECO:0007669"/>
    <property type="project" value="UniProtKB-UniRule"/>
</dbReference>
<dbReference type="Gene3D" id="3.60.15.10">
    <property type="entry name" value="Ribonuclease Z/Hydroxyacylglutathione hydrolase-like"/>
    <property type="match status" value="1"/>
</dbReference>
<feature type="domain" description="Metallo-beta-lactamase" evidence="3">
    <location>
        <begin position="9"/>
        <end position="194"/>
    </location>
</feature>
<dbReference type="OrthoDB" id="9789133at2"/>
<dbReference type="InterPro" id="IPR050114">
    <property type="entry name" value="UPF0173_UPF0282_UlaG_hydrolase"/>
</dbReference>
<evidence type="ECO:0000256" key="2">
    <source>
        <dbReference type="HAMAP-Rule" id="MF_00457"/>
    </source>
</evidence>
<dbReference type="InterPro" id="IPR001279">
    <property type="entry name" value="Metallo-B-lactamas"/>
</dbReference>
<reference evidence="4" key="1">
    <citation type="submission" date="2016-02" db="EMBL/GenBank/DDBJ databases">
        <title>Draft Genome Sequence of Sporotomaculum syntrophicum Strain FB, a Syntrophic Benzoate Degrader.</title>
        <authorList>
            <person name="Nobu M.K."/>
            <person name="Narihiro T."/>
            <person name="Qiu Y.-L."/>
            <person name="Ohashi A."/>
            <person name="Liu W.-T."/>
            <person name="Yuji S."/>
        </authorList>
    </citation>
    <scope>NUCLEOTIDE SEQUENCE</scope>
    <source>
        <strain evidence="4">FB</strain>
    </source>
</reference>
<gene>
    <name evidence="4" type="ORF">SPSYN_02651</name>
</gene>
<keyword evidence="1 2" id="KW-0378">Hydrolase</keyword>
<sequence>MPHSVKWLGHSACQITSASGCVILIDPWITDNPSCPVSKEDIGKVDIILLTHDHFDHMGTDIPYLVNGTNAVVIAQPELADVLQESGVSAENIIFGMGMNIGGQVEVAGVKITMTQAFHSGTAGSAVGFIIILEDGKTIYHAGDTGIFAGMELLGKIYPIDLALLPIGSVFVMDPLQAAYSLTLLKPDKVIPIHYKTFPILVQDASEFIELAGDKAPEVQVEALEPGQELLL</sequence>
<evidence type="ECO:0000256" key="1">
    <source>
        <dbReference type="ARBA" id="ARBA00022801"/>
    </source>
</evidence>
<dbReference type="SMART" id="SM00849">
    <property type="entry name" value="Lactamase_B"/>
    <property type="match status" value="1"/>
</dbReference>
<dbReference type="PANTHER" id="PTHR43546">
    <property type="entry name" value="UPF0173 METAL-DEPENDENT HYDROLASE MJ1163-RELATED"/>
    <property type="match status" value="1"/>
</dbReference>
<name>A0A9D2WPI0_9FIRM</name>
<dbReference type="EMBL" id="LSRS01000006">
    <property type="protein sequence ID" value="KAF1084247.1"/>
    <property type="molecule type" value="Genomic_DNA"/>
</dbReference>
<keyword evidence="5" id="KW-1185">Reference proteome</keyword>
<comment type="similarity">
    <text evidence="2">Belongs to the UPF0173 family.</text>
</comment>
<dbReference type="SUPFAM" id="SSF56281">
    <property type="entry name" value="Metallo-hydrolase/oxidoreductase"/>
    <property type="match status" value="1"/>
</dbReference>